<dbReference type="EMBL" id="CP001098">
    <property type="protein sequence ID" value="ACL68865.1"/>
    <property type="molecule type" value="Genomic_DNA"/>
</dbReference>
<dbReference type="RefSeq" id="WP_012635064.1">
    <property type="nucleotide sequence ID" value="NC_011899.1"/>
</dbReference>
<keyword evidence="1 5" id="KW-0806">Transcription termination</keyword>
<dbReference type="FunFam" id="3.30.70.940:FF:000002">
    <property type="entry name" value="Transcription termination/antitermination protein NusG"/>
    <property type="match status" value="1"/>
</dbReference>
<evidence type="ECO:0000256" key="3">
    <source>
        <dbReference type="ARBA" id="ARBA00023015"/>
    </source>
</evidence>
<keyword evidence="4 5" id="KW-0804">Transcription</keyword>
<evidence type="ECO:0000313" key="11">
    <source>
        <dbReference type="Proteomes" id="UP000000719"/>
    </source>
</evidence>
<sequence length="176" mass="20264">MEEEKKWYVVHTYSGHENKVKANLEKRIKATDMEDKIFRILVPTEEKIESKKGKQKKVEKRIFPGYVLVEMIMTDDSWYVVRNTPGVTGFVSSGTKPLPLQPEEAKHILRGMGIEDDKIELDFGVGDKVKIVDGPFEEFIGEIKEVHPQQSKVKVLVSMFGRETPLELEFSQIEKI</sequence>
<dbReference type="HOGENOM" id="CLU_067287_1_1_9"/>
<dbReference type="GO" id="GO:0031564">
    <property type="term" value="P:transcription antitermination"/>
    <property type="evidence" value="ECO:0007669"/>
    <property type="project" value="UniProtKB-UniRule"/>
</dbReference>
<reference evidence="10 11" key="1">
    <citation type="journal article" date="2009" name="PLoS ONE">
        <title>Genome analysis of the anaerobic thermohalophilic bacterium Halothermothrix orenii.</title>
        <authorList>
            <person name="Mavromatis K."/>
            <person name="Ivanova N."/>
            <person name="Anderson I."/>
            <person name="Lykidis A."/>
            <person name="Hooper S.D."/>
            <person name="Sun H."/>
            <person name="Kunin V."/>
            <person name="Lapidus A."/>
            <person name="Hugenholtz P."/>
            <person name="Patel B."/>
            <person name="Kyrpides N.C."/>
        </authorList>
    </citation>
    <scope>NUCLEOTIDE SEQUENCE [LARGE SCALE GENOMIC DNA]</scope>
    <source>
        <strain evidence="11">H 168 / OCM 544 / DSM 9562</strain>
    </source>
</reference>
<dbReference type="InterPro" id="IPR014722">
    <property type="entry name" value="Rib_uL2_dom2"/>
</dbReference>
<evidence type="ECO:0000256" key="1">
    <source>
        <dbReference type="ARBA" id="ARBA00022472"/>
    </source>
</evidence>
<dbReference type="SUPFAM" id="SSF82679">
    <property type="entry name" value="N-utilization substance G protein NusG, N-terminal domain"/>
    <property type="match status" value="1"/>
</dbReference>
<dbReference type="InterPro" id="IPR005824">
    <property type="entry name" value="KOW"/>
</dbReference>
<organism evidence="10 11">
    <name type="scientific">Halothermothrix orenii (strain H 168 / OCM 544 / DSM 9562)</name>
    <dbReference type="NCBI Taxonomy" id="373903"/>
    <lineage>
        <taxon>Bacteria</taxon>
        <taxon>Bacillati</taxon>
        <taxon>Bacillota</taxon>
        <taxon>Clostridia</taxon>
        <taxon>Halanaerobiales</taxon>
        <taxon>Halothermotrichaceae</taxon>
        <taxon>Halothermothrix</taxon>
    </lineage>
</organism>
<comment type="function">
    <text evidence="5 7">Participates in transcription elongation, termination and antitermination.</text>
</comment>
<dbReference type="AlphaFoldDB" id="B8D0B1"/>
<comment type="similarity">
    <text evidence="5 7">Belongs to the NusG family.</text>
</comment>
<dbReference type="OrthoDB" id="9809075at2"/>
<dbReference type="KEGG" id="hor:Hore_01040"/>
<evidence type="ECO:0000313" key="10">
    <source>
        <dbReference type="EMBL" id="ACL68865.1"/>
    </source>
</evidence>
<feature type="domain" description="NusG-like N-terminal" evidence="8">
    <location>
        <begin position="4"/>
        <end position="112"/>
    </location>
</feature>
<dbReference type="InterPro" id="IPR047050">
    <property type="entry name" value="NGN"/>
</dbReference>
<dbReference type="Gene3D" id="3.30.70.940">
    <property type="entry name" value="NusG, N-terminal domain"/>
    <property type="match status" value="1"/>
</dbReference>
<dbReference type="Pfam" id="PF00467">
    <property type="entry name" value="KOW"/>
    <property type="match status" value="1"/>
</dbReference>
<dbReference type="GO" id="GO:0005829">
    <property type="term" value="C:cytosol"/>
    <property type="evidence" value="ECO:0007669"/>
    <property type="project" value="TreeGrafter"/>
</dbReference>
<dbReference type="Pfam" id="PF02357">
    <property type="entry name" value="NusG"/>
    <property type="match status" value="1"/>
</dbReference>
<evidence type="ECO:0000256" key="4">
    <source>
        <dbReference type="ARBA" id="ARBA00023163"/>
    </source>
</evidence>
<dbReference type="STRING" id="373903.Hore_01040"/>
<dbReference type="GO" id="GO:0032784">
    <property type="term" value="P:regulation of DNA-templated transcription elongation"/>
    <property type="evidence" value="ECO:0007669"/>
    <property type="project" value="InterPro"/>
</dbReference>
<dbReference type="CDD" id="cd09891">
    <property type="entry name" value="NGN_Bact_1"/>
    <property type="match status" value="1"/>
</dbReference>
<dbReference type="GO" id="GO:0006354">
    <property type="term" value="P:DNA-templated transcription elongation"/>
    <property type="evidence" value="ECO:0007669"/>
    <property type="project" value="UniProtKB-UniRule"/>
</dbReference>
<evidence type="ECO:0000256" key="6">
    <source>
        <dbReference type="NCBIfam" id="TIGR00922"/>
    </source>
</evidence>
<name>B8D0B1_HALOH</name>
<dbReference type="InterPro" id="IPR008991">
    <property type="entry name" value="Translation_prot_SH3-like_sf"/>
</dbReference>
<dbReference type="InterPro" id="IPR036735">
    <property type="entry name" value="NGN_dom_sf"/>
</dbReference>
<keyword evidence="11" id="KW-1185">Reference proteome</keyword>
<dbReference type="PANTHER" id="PTHR30265:SF2">
    <property type="entry name" value="TRANSCRIPTION TERMINATION_ANTITERMINATION PROTEIN NUSG"/>
    <property type="match status" value="1"/>
</dbReference>
<dbReference type="Proteomes" id="UP000000719">
    <property type="component" value="Chromosome"/>
</dbReference>
<dbReference type="InterPro" id="IPR006645">
    <property type="entry name" value="NGN-like_dom"/>
</dbReference>
<evidence type="ECO:0000256" key="7">
    <source>
        <dbReference type="RuleBase" id="RU000538"/>
    </source>
</evidence>
<dbReference type="GO" id="GO:0006353">
    <property type="term" value="P:DNA-templated transcription termination"/>
    <property type="evidence" value="ECO:0007669"/>
    <property type="project" value="UniProtKB-UniRule"/>
</dbReference>
<dbReference type="PRINTS" id="PR00338">
    <property type="entry name" value="NUSGTNSCPFCT"/>
</dbReference>
<dbReference type="SMART" id="SM00739">
    <property type="entry name" value="KOW"/>
    <property type="match status" value="1"/>
</dbReference>
<dbReference type="Gene3D" id="2.30.30.30">
    <property type="match status" value="1"/>
</dbReference>
<dbReference type="InterPro" id="IPR001062">
    <property type="entry name" value="Transcrpt_antiterm_NusG"/>
</dbReference>
<feature type="domain" description="KOW" evidence="9">
    <location>
        <begin position="122"/>
        <end position="149"/>
    </location>
</feature>
<dbReference type="SUPFAM" id="SSF50104">
    <property type="entry name" value="Translation proteins SH3-like domain"/>
    <property type="match status" value="1"/>
</dbReference>
<dbReference type="FunFam" id="2.30.30.30:FF:000002">
    <property type="entry name" value="Transcription termination/antitermination factor NusG"/>
    <property type="match status" value="1"/>
</dbReference>
<protein>
    <recommendedName>
        <fullName evidence="5 6">Transcription termination/antitermination protein NusG</fullName>
    </recommendedName>
</protein>
<evidence type="ECO:0000256" key="2">
    <source>
        <dbReference type="ARBA" id="ARBA00022814"/>
    </source>
</evidence>
<dbReference type="eggNOG" id="COG0250">
    <property type="taxonomic scope" value="Bacteria"/>
</dbReference>
<keyword evidence="3 5" id="KW-0805">Transcription regulation</keyword>
<dbReference type="HAMAP" id="MF_00948">
    <property type="entry name" value="NusG"/>
    <property type="match status" value="1"/>
</dbReference>
<gene>
    <name evidence="5" type="primary">nusG</name>
    <name evidence="10" type="ordered locus">Hore_01040</name>
</gene>
<evidence type="ECO:0000259" key="9">
    <source>
        <dbReference type="SMART" id="SM00739"/>
    </source>
</evidence>
<dbReference type="CDD" id="cd06091">
    <property type="entry name" value="KOW_NusG"/>
    <property type="match status" value="1"/>
</dbReference>
<dbReference type="NCBIfam" id="TIGR00922">
    <property type="entry name" value="nusG"/>
    <property type="match status" value="1"/>
</dbReference>
<dbReference type="PANTHER" id="PTHR30265">
    <property type="entry name" value="RHO-INTERACTING TRANSCRIPTION TERMINATION FACTOR NUSG"/>
    <property type="match status" value="1"/>
</dbReference>
<keyword evidence="2 5" id="KW-0889">Transcription antitermination</keyword>
<accession>B8D0B1</accession>
<evidence type="ECO:0000256" key="5">
    <source>
        <dbReference type="HAMAP-Rule" id="MF_00948"/>
    </source>
</evidence>
<dbReference type="SMART" id="SM00738">
    <property type="entry name" value="NGN"/>
    <property type="match status" value="1"/>
</dbReference>
<proteinExistence type="inferred from homology"/>
<dbReference type="InterPro" id="IPR043425">
    <property type="entry name" value="NusG-like"/>
</dbReference>
<evidence type="ECO:0000259" key="8">
    <source>
        <dbReference type="SMART" id="SM00738"/>
    </source>
</evidence>